<organism evidence="3 4">
    <name type="scientific">Corynebacterium poyangense</name>
    <dbReference type="NCBI Taxonomy" id="2684405"/>
    <lineage>
        <taxon>Bacteria</taxon>
        <taxon>Bacillati</taxon>
        <taxon>Actinomycetota</taxon>
        <taxon>Actinomycetes</taxon>
        <taxon>Mycobacteriales</taxon>
        <taxon>Corynebacteriaceae</taxon>
        <taxon>Corynebacterium</taxon>
    </lineage>
</organism>
<evidence type="ECO:0000256" key="1">
    <source>
        <dbReference type="SAM" id="MobiDB-lite"/>
    </source>
</evidence>
<dbReference type="Gene3D" id="1.20.1260.10">
    <property type="match status" value="1"/>
</dbReference>
<dbReference type="RefSeq" id="WP_187973759.1">
    <property type="nucleotide sequence ID" value="NZ_CP046884.1"/>
</dbReference>
<dbReference type="SUPFAM" id="SSF47240">
    <property type="entry name" value="Ferritin-like"/>
    <property type="match status" value="1"/>
</dbReference>
<dbReference type="Proteomes" id="UP000516320">
    <property type="component" value="Chromosome"/>
</dbReference>
<feature type="region of interest" description="Disordered" evidence="1">
    <location>
        <begin position="147"/>
        <end position="166"/>
    </location>
</feature>
<dbReference type="KEGG" id="cpoy:GP475_07195"/>
<dbReference type="EMBL" id="CP046884">
    <property type="protein sequence ID" value="QNQ90444.1"/>
    <property type="molecule type" value="Genomic_DNA"/>
</dbReference>
<gene>
    <name evidence="3" type="ORF">GP475_07195</name>
</gene>
<name>A0A7H0SPG9_9CORY</name>
<proteinExistence type="predicted"/>
<feature type="domain" description="DUF4439" evidence="2">
    <location>
        <begin position="174"/>
        <end position="274"/>
    </location>
</feature>
<dbReference type="Pfam" id="PF14530">
    <property type="entry name" value="DUF4439"/>
    <property type="match status" value="1"/>
</dbReference>
<dbReference type="AlphaFoldDB" id="A0A7H0SPG9"/>
<dbReference type="PROSITE" id="PS51257">
    <property type="entry name" value="PROKAR_LIPOPROTEIN"/>
    <property type="match status" value="1"/>
</dbReference>
<evidence type="ECO:0000259" key="2">
    <source>
        <dbReference type="Pfam" id="PF14530"/>
    </source>
</evidence>
<dbReference type="InterPro" id="IPR009078">
    <property type="entry name" value="Ferritin-like_SF"/>
</dbReference>
<accession>A0A7H0SPG9</accession>
<dbReference type="InterPro" id="IPR029447">
    <property type="entry name" value="DUF4439"/>
</dbReference>
<protein>
    <submittedName>
        <fullName evidence="3">DUF4439 domain-containing protein</fullName>
    </submittedName>
</protein>
<evidence type="ECO:0000313" key="3">
    <source>
        <dbReference type="EMBL" id="QNQ90444.1"/>
    </source>
</evidence>
<reference evidence="3 4" key="1">
    <citation type="submission" date="2019-12" db="EMBL/GenBank/DDBJ databases">
        <title>Corynebacterium sp. nov., isolated from feces of the Anser Albifrons in China.</title>
        <authorList>
            <person name="Liu Q."/>
        </authorList>
    </citation>
    <scope>NUCLEOTIDE SEQUENCE [LARGE SCALE GENOMIC DNA]</scope>
    <source>
        <strain evidence="3 4">4H37-19</strain>
    </source>
</reference>
<dbReference type="InterPro" id="IPR012347">
    <property type="entry name" value="Ferritin-like"/>
</dbReference>
<sequence>MPQSKVLKFLTRRSIVGVCLTSLALSMTSCGVLGPRPDSTLVSLAGQALKDSHTWADSSPRLAKLRGTQAERLLAEIARDCGTYQDGRIPQDCQLDNDQVESHGIEQSPEDSFDTMVASIDDTPQGSRDLITDLAFNFGHQFLADSTTDGNDAAKELPQPPALPTKDQDEATTLLQQEYSTIWGLDSVQGFSSANALPSLSSLGDCHRHSSAALEQAFQLAKKTAPEAAPGYQIPAEKIPADTHAAQDFAVALQQNSVQEWKKAMSLAKDDAWRLWLTRTAIVLDQCSQ</sequence>
<evidence type="ECO:0000313" key="4">
    <source>
        <dbReference type="Proteomes" id="UP000516320"/>
    </source>
</evidence>
<keyword evidence="4" id="KW-1185">Reference proteome</keyword>